<dbReference type="InterPro" id="IPR025427">
    <property type="entry name" value="DUF4160"/>
</dbReference>
<dbReference type="EMBL" id="CP013002">
    <property type="protein sequence ID" value="ALL12444.1"/>
    <property type="molecule type" value="Genomic_DNA"/>
</dbReference>
<dbReference type="Proteomes" id="UP000056905">
    <property type="component" value="Chromosome"/>
</dbReference>
<dbReference type="OrthoDB" id="122670at2"/>
<evidence type="ECO:0000313" key="1">
    <source>
        <dbReference type="EMBL" id="ALL12444.1"/>
    </source>
</evidence>
<dbReference type="Pfam" id="PF13711">
    <property type="entry name" value="DUF4160"/>
    <property type="match status" value="1"/>
</dbReference>
<gene>
    <name evidence="1" type="ORF">AQ619_03235</name>
</gene>
<dbReference type="STRING" id="69395.AQ619_03235"/>
<reference evidence="1 2" key="1">
    <citation type="submission" date="2015-10" db="EMBL/GenBank/DDBJ databases">
        <title>Conservation of the essential genome among Caulobacter and Brevundimonas species.</title>
        <authorList>
            <person name="Scott D."/>
            <person name="Ely B."/>
        </authorList>
    </citation>
    <scope>NUCLEOTIDE SEQUENCE [LARGE SCALE GENOMIC DNA]</scope>
    <source>
        <strain evidence="1 2">CB4</strain>
    </source>
</reference>
<accession>A0A0P0NWQ9</accession>
<protein>
    <recommendedName>
        <fullName evidence="3">DUF4160 domain-containing protein</fullName>
    </recommendedName>
</protein>
<evidence type="ECO:0008006" key="3">
    <source>
        <dbReference type="Google" id="ProtNLM"/>
    </source>
</evidence>
<proteinExistence type="predicted"/>
<organism evidence="1 2">
    <name type="scientific">Caulobacter henricii</name>
    <dbReference type="NCBI Taxonomy" id="69395"/>
    <lineage>
        <taxon>Bacteria</taxon>
        <taxon>Pseudomonadati</taxon>
        <taxon>Pseudomonadota</taxon>
        <taxon>Alphaproteobacteria</taxon>
        <taxon>Caulobacterales</taxon>
        <taxon>Caulobacteraceae</taxon>
        <taxon>Caulobacter</taxon>
    </lineage>
</organism>
<dbReference type="KEGG" id="chq:AQ619_03235"/>
<sequence length="87" mass="9723">MATLVRHGANRIVIYSEDHRPSHVHVVGPEHAAVFLLNCNGDPLSHGPVEIRENHGFKGKDLVPIVALIEANLEKLCAEWRRVHGDY</sequence>
<dbReference type="RefSeq" id="WP_062144168.1">
    <property type="nucleotide sequence ID" value="NZ_CP013002.1"/>
</dbReference>
<evidence type="ECO:0000313" key="2">
    <source>
        <dbReference type="Proteomes" id="UP000056905"/>
    </source>
</evidence>
<name>A0A0P0NWQ9_9CAUL</name>
<keyword evidence="2" id="KW-1185">Reference proteome</keyword>
<dbReference type="AlphaFoldDB" id="A0A0P0NWQ9"/>